<dbReference type="Gene3D" id="1.20.1280.50">
    <property type="match status" value="1"/>
</dbReference>
<comment type="similarity">
    <text evidence="1">Belongs to the WD repeat MET30/SCONB/SCON-2 family.</text>
</comment>
<name>A0A2T2NRF3_CORCC</name>
<dbReference type="InterPro" id="IPR015943">
    <property type="entry name" value="WD40/YVTN_repeat-like_dom_sf"/>
</dbReference>
<feature type="repeat" description="WD" evidence="4">
    <location>
        <begin position="557"/>
        <end position="596"/>
    </location>
</feature>
<protein>
    <submittedName>
        <fullName evidence="7">WD40 repeat-like protein</fullName>
    </submittedName>
</protein>
<feature type="region of interest" description="Disordered" evidence="5">
    <location>
        <begin position="86"/>
        <end position="216"/>
    </location>
</feature>
<feature type="compositionally biased region" description="Low complexity" evidence="5">
    <location>
        <begin position="93"/>
        <end position="106"/>
    </location>
</feature>
<gene>
    <name evidence="7" type="ORF">BS50DRAFT_665010</name>
</gene>
<dbReference type="OrthoDB" id="19711at2759"/>
<dbReference type="SUPFAM" id="SSF81383">
    <property type="entry name" value="F-box domain"/>
    <property type="match status" value="1"/>
</dbReference>
<dbReference type="Pfam" id="PF12937">
    <property type="entry name" value="F-box-like"/>
    <property type="match status" value="1"/>
</dbReference>
<dbReference type="InterPro" id="IPR001680">
    <property type="entry name" value="WD40_rpt"/>
</dbReference>
<dbReference type="InterPro" id="IPR001810">
    <property type="entry name" value="F-box_dom"/>
</dbReference>
<dbReference type="InterPro" id="IPR036047">
    <property type="entry name" value="F-box-like_dom_sf"/>
</dbReference>
<evidence type="ECO:0000313" key="8">
    <source>
        <dbReference type="Proteomes" id="UP000240883"/>
    </source>
</evidence>
<feature type="compositionally biased region" description="Low complexity" evidence="5">
    <location>
        <begin position="206"/>
        <end position="216"/>
    </location>
</feature>
<feature type="compositionally biased region" description="Low complexity" evidence="5">
    <location>
        <begin position="253"/>
        <end position="268"/>
    </location>
</feature>
<feature type="compositionally biased region" description="Low complexity" evidence="5">
    <location>
        <begin position="14"/>
        <end position="26"/>
    </location>
</feature>
<feature type="repeat" description="WD" evidence="4">
    <location>
        <begin position="433"/>
        <end position="472"/>
    </location>
</feature>
<reference evidence="7 8" key="1">
    <citation type="journal article" date="2018" name="Front. Microbiol.">
        <title>Genome-Wide Analysis of Corynespora cassiicola Leaf Fall Disease Putative Effectors.</title>
        <authorList>
            <person name="Lopez D."/>
            <person name="Ribeiro S."/>
            <person name="Label P."/>
            <person name="Fumanal B."/>
            <person name="Venisse J.S."/>
            <person name="Kohler A."/>
            <person name="de Oliveira R.R."/>
            <person name="Labutti K."/>
            <person name="Lipzen A."/>
            <person name="Lail K."/>
            <person name="Bauer D."/>
            <person name="Ohm R.A."/>
            <person name="Barry K.W."/>
            <person name="Spatafora J."/>
            <person name="Grigoriev I.V."/>
            <person name="Martin F.M."/>
            <person name="Pujade-Renaud V."/>
        </authorList>
    </citation>
    <scope>NUCLEOTIDE SEQUENCE [LARGE SCALE GENOMIC DNA]</scope>
    <source>
        <strain evidence="7 8">Philippines</strain>
    </source>
</reference>
<evidence type="ECO:0000256" key="3">
    <source>
        <dbReference type="ARBA" id="ARBA00022737"/>
    </source>
</evidence>
<dbReference type="SMART" id="SM00256">
    <property type="entry name" value="FBOX"/>
    <property type="match status" value="1"/>
</dbReference>
<dbReference type="EMBL" id="KZ678134">
    <property type="protein sequence ID" value="PSN67668.1"/>
    <property type="molecule type" value="Genomic_DNA"/>
</dbReference>
<dbReference type="PROSITE" id="PS00678">
    <property type="entry name" value="WD_REPEATS_1"/>
    <property type="match status" value="3"/>
</dbReference>
<dbReference type="AlphaFoldDB" id="A0A2T2NRF3"/>
<keyword evidence="8" id="KW-1185">Reference proteome</keyword>
<dbReference type="SMART" id="SM00320">
    <property type="entry name" value="WD40"/>
    <property type="match status" value="6"/>
</dbReference>
<dbReference type="Proteomes" id="UP000240883">
    <property type="component" value="Unassembled WGS sequence"/>
</dbReference>
<evidence type="ECO:0000256" key="5">
    <source>
        <dbReference type="SAM" id="MobiDB-lite"/>
    </source>
</evidence>
<feature type="region of interest" description="Disordered" evidence="5">
    <location>
        <begin position="1"/>
        <end position="68"/>
    </location>
</feature>
<feature type="domain" description="F-box" evidence="6">
    <location>
        <begin position="326"/>
        <end position="372"/>
    </location>
</feature>
<dbReference type="PANTHER" id="PTHR22847:SF745">
    <property type="entry name" value="F-BOX_WD REPEAT-CONTAINING PROTEIN 7"/>
    <property type="match status" value="1"/>
</dbReference>
<dbReference type="SUPFAM" id="SSF50978">
    <property type="entry name" value="WD40 repeat-like"/>
    <property type="match status" value="1"/>
</dbReference>
<dbReference type="CDD" id="cd00200">
    <property type="entry name" value="WD40"/>
    <property type="match status" value="1"/>
</dbReference>
<feature type="compositionally biased region" description="Low complexity" evidence="5">
    <location>
        <begin position="36"/>
        <end position="50"/>
    </location>
</feature>
<dbReference type="InterPro" id="IPR019775">
    <property type="entry name" value="WD40_repeat_CS"/>
</dbReference>
<dbReference type="PROSITE" id="PS50082">
    <property type="entry name" value="WD_REPEATS_2"/>
    <property type="match status" value="4"/>
</dbReference>
<organism evidence="7 8">
    <name type="scientific">Corynespora cassiicola Philippines</name>
    <dbReference type="NCBI Taxonomy" id="1448308"/>
    <lineage>
        <taxon>Eukaryota</taxon>
        <taxon>Fungi</taxon>
        <taxon>Dikarya</taxon>
        <taxon>Ascomycota</taxon>
        <taxon>Pezizomycotina</taxon>
        <taxon>Dothideomycetes</taxon>
        <taxon>Pleosporomycetidae</taxon>
        <taxon>Pleosporales</taxon>
        <taxon>Corynesporascaceae</taxon>
        <taxon>Corynespora</taxon>
    </lineage>
</organism>
<evidence type="ECO:0000256" key="1">
    <source>
        <dbReference type="ARBA" id="ARBA00007968"/>
    </source>
</evidence>
<dbReference type="STRING" id="1448308.A0A2T2NRF3"/>
<feature type="repeat" description="WD" evidence="4">
    <location>
        <begin position="515"/>
        <end position="554"/>
    </location>
</feature>
<feature type="compositionally biased region" description="Basic residues" evidence="5">
    <location>
        <begin position="1"/>
        <end position="13"/>
    </location>
</feature>
<feature type="compositionally biased region" description="Low complexity" evidence="5">
    <location>
        <begin position="146"/>
        <end position="175"/>
    </location>
</feature>
<evidence type="ECO:0000256" key="2">
    <source>
        <dbReference type="ARBA" id="ARBA00022574"/>
    </source>
</evidence>
<keyword evidence="2 4" id="KW-0853">WD repeat</keyword>
<dbReference type="PRINTS" id="PR00320">
    <property type="entry name" value="GPROTEINBRPT"/>
</dbReference>
<keyword evidence="3" id="KW-0677">Repeat</keyword>
<feature type="compositionally biased region" description="Polar residues" evidence="5">
    <location>
        <begin position="188"/>
        <end position="198"/>
    </location>
</feature>
<proteinExistence type="inferred from homology"/>
<dbReference type="PROSITE" id="PS50294">
    <property type="entry name" value="WD_REPEATS_REGION"/>
    <property type="match status" value="2"/>
</dbReference>
<dbReference type="Gene3D" id="2.130.10.10">
    <property type="entry name" value="YVTN repeat-like/Quinoprotein amine dehydrogenase"/>
    <property type="match status" value="2"/>
</dbReference>
<feature type="compositionally biased region" description="Low complexity" evidence="5">
    <location>
        <begin position="116"/>
        <end position="128"/>
    </location>
</feature>
<dbReference type="InterPro" id="IPR036322">
    <property type="entry name" value="WD40_repeat_dom_sf"/>
</dbReference>
<feature type="region of interest" description="Disordered" evidence="5">
    <location>
        <begin position="247"/>
        <end position="279"/>
    </location>
</feature>
<feature type="repeat" description="WD" evidence="4">
    <location>
        <begin position="597"/>
        <end position="636"/>
    </location>
</feature>
<evidence type="ECO:0000256" key="4">
    <source>
        <dbReference type="PROSITE-ProRule" id="PRU00221"/>
    </source>
</evidence>
<dbReference type="PROSITE" id="PS50181">
    <property type="entry name" value="FBOX"/>
    <property type="match status" value="1"/>
</dbReference>
<evidence type="ECO:0000259" key="6">
    <source>
        <dbReference type="PROSITE" id="PS50181"/>
    </source>
</evidence>
<dbReference type="InterPro" id="IPR020472">
    <property type="entry name" value="WD40_PAC1"/>
</dbReference>
<evidence type="ECO:0000313" key="7">
    <source>
        <dbReference type="EMBL" id="PSN67668.1"/>
    </source>
</evidence>
<feature type="compositionally biased region" description="Polar residues" evidence="5">
    <location>
        <begin position="51"/>
        <end position="66"/>
    </location>
</feature>
<accession>A0A2T2NRF3</accession>
<sequence length="767" mass="83623">MHRKPSVLVHRPKTSSAATSSSSASHSHSHSHSPADDLSSLSLEPAASPSRNTMKRTASQTFNSPHYDSDLARLVSVQEGARLSQCPIPQHPSLPAASSLSRAPQSFSGSIKQICRRLSSSSTPSGSSSHRRPSIHNIFDHPPQLSSSSSSSSATTNHNNSNNNNFAQPSAAPASRKSTDLFRLPLQHQDSGIPTPQQEAPIGFGSSSSSSSSSSSKYSVFKRFGSIKRRPAASGPSGEFAKFNPQQQHPVQAPGTAARQAAAAANDARQSQLRREHEQTSRFLAGHLPQSMNMEEVIKDNESGVGMVCSSPISRTESNAEEKKMFDPLHVLPNEIATLVLSNLDAASLVKAELVSKLWQDVATSSHVWKNVFLRQFEPEVHVSPTPIQMGGAGIGNFASGKPGPGQDWKTMYKVRKTINRRWRACSPSAIYLNGHTDSVYCCQFDENKVITGSRDRTIRVWDMKTFRCTKVIGTAEVRPQLNTPAPLEEHKETVVSHPSMNGTPEGNDIYHVPADMHNASILCLQYDDKIMVTGSSDWTCIVWDITGDEYIPMYRLRGHKAGVLDVCLDDKHIISCSKDSAIMVWDRATGQHIRTLNGHRGPVNAVQLRGNLLVSASGDGVAKLWNLDTGTSIKDFPSEDRGLAAVEFSDDAKYVLAGGNDHVVYKFDTTTGKLVHTSTKHGGLVRSLFLDAFNGRIVSGSYDQSIRVSDYETGEVFACYENWTTSWILSAKSDYRRVVATSQDGRALILDFGWKVEGKDTLVGSK</sequence>
<dbReference type="PANTHER" id="PTHR22847">
    <property type="entry name" value="WD40 REPEAT PROTEIN"/>
    <property type="match status" value="1"/>
</dbReference>
<dbReference type="Pfam" id="PF00400">
    <property type="entry name" value="WD40"/>
    <property type="match status" value="5"/>
</dbReference>